<proteinExistence type="predicted"/>
<gene>
    <name evidence="4" type="ORF">DFW101_1056</name>
</gene>
<evidence type="ECO:0000259" key="3">
    <source>
        <dbReference type="Pfam" id="PF03934"/>
    </source>
</evidence>
<dbReference type="GO" id="GO:0009306">
    <property type="term" value="P:protein secretion"/>
    <property type="evidence" value="ECO:0007669"/>
    <property type="project" value="InterPro"/>
</dbReference>
<reference evidence="5" key="1">
    <citation type="journal article" date="2015" name="Genome Announc.">
        <title>High-Quality Draft Genome Sequence of Desulfovibrio carbinoliphilus FW-101-2B, an Organic Acid-Oxidizing Sulfate-Reducing Bacterium Isolated from Uranium(VI)-Contaminated Groundwater.</title>
        <authorList>
            <person name="Ramsay B.D."/>
            <person name="Hwang C."/>
            <person name="Woo H.L."/>
            <person name="Carroll S.L."/>
            <person name="Lucas S."/>
            <person name="Han J."/>
            <person name="Lapidus A.L."/>
            <person name="Cheng J.F."/>
            <person name="Goodwin L.A."/>
            <person name="Pitluck S."/>
            <person name="Peters L."/>
            <person name="Chertkov O."/>
            <person name="Held B."/>
            <person name="Detter J.C."/>
            <person name="Han C.S."/>
            <person name="Tapia R."/>
            <person name="Land M.L."/>
            <person name="Hauser L.J."/>
            <person name="Kyrpides N.C."/>
            <person name="Ivanova N.N."/>
            <person name="Mikhailova N."/>
            <person name="Pagani I."/>
            <person name="Woyke T."/>
            <person name="Arkin A.P."/>
            <person name="Dehal P."/>
            <person name="Chivian D."/>
            <person name="Criddle C.S."/>
            <person name="Wu W."/>
            <person name="Chakraborty R."/>
            <person name="Hazen T.C."/>
            <person name="Fields M.W."/>
        </authorList>
    </citation>
    <scope>NUCLEOTIDE SEQUENCE [LARGE SCALE GENOMIC DNA]</scope>
    <source>
        <strain evidence="5">FW-101-2B</strain>
    </source>
</reference>
<feature type="region of interest" description="Disordered" evidence="1">
    <location>
        <begin position="322"/>
        <end position="363"/>
    </location>
</feature>
<dbReference type="HOGENOM" id="CLU_661796_0_0_7"/>
<dbReference type="InterPro" id="IPR005628">
    <property type="entry name" value="GspK"/>
</dbReference>
<dbReference type="AlphaFoldDB" id="G7Q651"/>
<dbReference type="STRING" id="694327.DFW101_1056"/>
<protein>
    <recommendedName>
        <fullName evidence="3">T2SS protein K second SAM-like domain-containing protein</fullName>
    </recommendedName>
</protein>
<organism evidence="4 5">
    <name type="scientific">Solidesulfovibrio carbinoliphilus subsp. oakridgensis</name>
    <dbReference type="NCBI Taxonomy" id="694327"/>
    <lineage>
        <taxon>Bacteria</taxon>
        <taxon>Pseudomonadati</taxon>
        <taxon>Thermodesulfobacteriota</taxon>
        <taxon>Desulfovibrionia</taxon>
        <taxon>Desulfovibrionales</taxon>
        <taxon>Desulfovibrionaceae</taxon>
        <taxon>Solidesulfovibrio</taxon>
    </lineage>
</organism>
<dbReference type="PANTHER" id="PTHR38831">
    <property type="entry name" value="TYPE II SECRETION SYSTEM PROTEIN K"/>
    <property type="match status" value="1"/>
</dbReference>
<feature type="transmembrane region" description="Helical" evidence="2">
    <location>
        <begin position="21"/>
        <end position="43"/>
    </location>
</feature>
<evidence type="ECO:0000256" key="1">
    <source>
        <dbReference type="SAM" id="MobiDB-lite"/>
    </source>
</evidence>
<dbReference type="Pfam" id="PF03934">
    <property type="entry name" value="T2SSK"/>
    <property type="match status" value="1"/>
</dbReference>
<dbReference type="EMBL" id="CM001368">
    <property type="protein sequence ID" value="EHJ47067.1"/>
    <property type="molecule type" value="Genomic_DNA"/>
</dbReference>
<name>G7Q651_9BACT</name>
<keyword evidence="2" id="KW-0472">Membrane</keyword>
<accession>G7Q651</accession>
<keyword evidence="2" id="KW-1133">Transmembrane helix</keyword>
<evidence type="ECO:0000256" key="2">
    <source>
        <dbReference type="SAM" id="Phobius"/>
    </source>
</evidence>
<feature type="compositionally biased region" description="Low complexity" evidence="1">
    <location>
        <begin position="322"/>
        <end position="331"/>
    </location>
</feature>
<keyword evidence="5" id="KW-1185">Reference proteome</keyword>
<dbReference type="InterPro" id="IPR049179">
    <property type="entry name" value="T2SSK_SAM-like_2nd"/>
</dbReference>
<dbReference type="PANTHER" id="PTHR38831:SF2">
    <property type="entry name" value="TYPE II SECRETION SYSTEM PROTEIN K"/>
    <property type="match status" value="1"/>
</dbReference>
<dbReference type="eggNOG" id="COG3156">
    <property type="taxonomic scope" value="Bacteria"/>
</dbReference>
<evidence type="ECO:0000313" key="5">
    <source>
        <dbReference type="Proteomes" id="UP000004662"/>
    </source>
</evidence>
<feature type="domain" description="T2SS protein K second SAM-like" evidence="3">
    <location>
        <begin position="239"/>
        <end position="292"/>
    </location>
</feature>
<keyword evidence="2" id="KW-0812">Transmembrane</keyword>
<evidence type="ECO:0000313" key="4">
    <source>
        <dbReference type="EMBL" id="EHJ47067.1"/>
    </source>
</evidence>
<dbReference type="OrthoDB" id="5452578at2"/>
<dbReference type="Proteomes" id="UP000004662">
    <property type="component" value="Chromosome"/>
</dbReference>
<sequence>MRSIWKPRPMTQPATDQARGFALLSTLWVLTILGIVGACFAFTSQTEAKVAAFDLRRSQAFLTARAGLHLAAAVIREHAGDPMHSATAPWWTDPALYHQVRFGQAFCSLTRQGSAVDPSDTAGDGPWYGLDDEESRLNVNVATPEMLMRFPGVPSALAEDLVLFIRKRKEAADKARTKAEQFKLDAPRHADDLVTGPIRQLAELLEVPGVTRELLFGDSSTGEEGGLARELTCFSTGKVNVNTARPTTLIALGLSLGQVNKLLALRREGFPGFHDVGEFLAAVAASDAKAGANTLGNGTGKAGSALTPSALAPTGLAQSGLSGSGLAKAGQTEGESAPSGQGAPANTDQATASGSGASAPLPANLLDVKSRNFRLMATGRNANGTYEYPVRARLSLGDQTMAFTMFQVPARADDS</sequence>
<dbReference type="GO" id="GO:0016020">
    <property type="term" value="C:membrane"/>
    <property type="evidence" value="ECO:0007669"/>
    <property type="project" value="InterPro"/>
</dbReference>